<dbReference type="EMBL" id="UINC01065377">
    <property type="protein sequence ID" value="SVB94976.1"/>
    <property type="molecule type" value="Genomic_DNA"/>
</dbReference>
<gene>
    <name evidence="1" type="ORF">METZ01_LOCUS247830</name>
</gene>
<evidence type="ECO:0000313" key="1">
    <source>
        <dbReference type="EMBL" id="SVB94976.1"/>
    </source>
</evidence>
<accession>A0A382I5U0</accession>
<dbReference type="AlphaFoldDB" id="A0A382I5U0"/>
<sequence>MAAINFYINTTGFAYDLAVGGSGLAFFGDSGFGQSVNVGSYQGTTYVSDGGGTIQGAQGKNIKWFDAGSGIIGSATSGVGLQNIPNYQSTLQIRFTHGTKVKAQNAEMRIYDRSSLNDAAVGVTTKVAEIIHTSPTVDAVSKYASLGSGDSEWITPAGSAIVVSFASSPGISGLYAANGTTSVSTRPDTRHDWHAAISASPDSIGGKTGYGLYFSLEYL</sequence>
<name>A0A382I5U0_9ZZZZ</name>
<protein>
    <submittedName>
        <fullName evidence="1">Uncharacterized protein</fullName>
    </submittedName>
</protein>
<organism evidence="1">
    <name type="scientific">marine metagenome</name>
    <dbReference type="NCBI Taxonomy" id="408172"/>
    <lineage>
        <taxon>unclassified sequences</taxon>
        <taxon>metagenomes</taxon>
        <taxon>ecological metagenomes</taxon>
    </lineage>
</organism>
<reference evidence="1" key="1">
    <citation type="submission" date="2018-05" db="EMBL/GenBank/DDBJ databases">
        <authorList>
            <person name="Lanie J.A."/>
            <person name="Ng W.-L."/>
            <person name="Kazmierczak K.M."/>
            <person name="Andrzejewski T.M."/>
            <person name="Davidsen T.M."/>
            <person name="Wayne K.J."/>
            <person name="Tettelin H."/>
            <person name="Glass J.I."/>
            <person name="Rusch D."/>
            <person name="Podicherti R."/>
            <person name="Tsui H.-C.T."/>
            <person name="Winkler M.E."/>
        </authorList>
    </citation>
    <scope>NUCLEOTIDE SEQUENCE</scope>
</reference>
<proteinExistence type="predicted"/>